<dbReference type="InterPro" id="IPR013149">
    <property type="entry name" value="ADH-like_C"/>
</dbReference>
<evidence type="ECO:0000259" key="5">
    <source>
        <dbReference type="SMART" id="SM00829"/>
    </source>
</evidence>
<evidence type="ECO:0000256" key="2">
    <source>
        <dbReference type="ARBA" id="ARBA00022833"/>
    </source>
</evidence>
<dbReference type="AlphaFoldDB" id="A0AA88Y4S4"/>
<name>A0AA88Y4S4_PINIB</name>
<dbReference type="InterPro" id="IPR002328">
    <property type="entry name" value="ADH_Zn_CS"/>
</dbReference>
<dbReference type="PANTHER" id="PTHR43401:SF2">
    <property type="entry name" value="L-THREONINE 3-DEHYDROGENASE"/>
    <property type="match status" value="1"/>
</dbReference>
<dbReference type="Gene3D" id="3.40.50.720">
    <property type="entry name" value="NAD(P)-binding Rossmann-like Domain"/>
    <property type="match status" value="1"/>
</dbReference>
<dbReference type="SUPFAM" id="SSF50129">
    <property type="entry name" value="GroES-like"/>
    <property type="match status" value="1"/>
</dbReference>
<dbReference type="Pfam" id="PF08240">
    <property type="entry name" value="ADH_N"/>
    <property type="match status" value="1"/>
</dbReference>
<dbReference type="InterPro" id="IPR036291">
    <property type="entry name" value="NAD(P)-bd_dom_sf"/>
</dbReference>
<dbReference type="Gene3D" id="3.90.180.10">
    <property type="entry name" value="Medium-chain alcohol dehydrogenases, catalytic domain"/>
    <property type="match status" value="1"/>
</dbReference>
<evidence type="ECO:0000256" key="4">
    <source>
        <dbReference type="RuleBase" id="RU361277"/>
    </source>
</evidence>
<dbReference type="GO" id="GO:0016491">
    <property type="term" value="F:oxidoreductase activity"/>
    <property type="evidence" value="ECO:0007669"/>
    <property type="project" value="UniProtKB-KW"/>
</dbReference>
<dbReference type="EMBL" id="VSWD01000008">
    <property type="protein sequence ID" value="KAK3095472.1"/>
    <property type="molecule type" value="Genomic_DNA"/>
</dbReference>
<sequence length="352" mass="38267">MSGKTMKALVKTKEGKSFEYKEVPIPEPQGDEVLIKVDAVSVCGSDINLYTWNQVAQVIASIPFTPGHECAGTVVKCGPDAKLAIGAKVGVENHYYCGDCYQCFDDTREICKYMGQFGHGKQTPYGGCSEYTIVPAKYLYELKRNLSGDEIAMLEPLGVAHNAVERLEATGQDVLIIGCGPVGLLALMVVKAIGCKSAICADIDAGRLAMAKDFGADVIVNTKEKNLKQFILDHTGGDGIGRICECSGASVMVNSTFSMLRKGGQMVFVGLPKEPLHVDNVLQDVVFKALTLRTVHGRKIYHTWEETEALVADGKIDVNRVITHRFPMSKFEDAFDVLFGGKACKIILYPSQ</sequence>
<evidence type="ECO:0000313" key="6">
    <source>
        <dbReference type="EMBL" id="KAK3095472.1"/>
    </source>
</evidence>
<organism evidence="6 7">
    <name type="scientific">Pinctada imbricata</name>
    <name type="common">Atlantic pearl-oyster</name>
    <name type="synonym">Pinctada martensii</name>
    <dbReference type="NCBI Taxonomy" id="66713"/>
    <lineage>
        <taxon>Eukaryota</taxon>
        <taxon>Metazoa</taxon>
        <taxon>Spiralia</taxon>
        <taxon>Lophotrochozoa</taxon>
        <taxon>Mollusca</taxon>
        <taxon>Bivalvia</taxon>
        <taxon>Autobranchia</taxon>
        <taxon>Pteriomorphia</taxon>
        <taxon>Pterioida</taxon>
        <taxon>Pterioidea</taxon>
        <taxon>Pteriidae</taxon>
        <taxon>Pinctada</taxon>
    </lineage>
</organism>
<protein>
    <recommendedName>
        <fullName evidence="5">Enoyl reductase (ER) domain-containing protein</fullName>
    </recommendedName>
</protein>
<dbReference type="SUPFAM" id="SSF51735">
    <property type="entry name" value="NAD(P)-binding Rossmann-fold domains"/>
    <property type="match status" value="1"/>
</dbReference>
<keyword evidence="7" id="KW-1185">Reference proteome</keyword>
<dbReference type="PROSITE" id="PS00059">
    <property type="entry name" value="ADH_ZINC"/>
    <property type="match status" value="1"/>
</dbReference>
<dbReference type="Pfam" id="PF00107">
    <property type="entry name" value="ADH_zinc_N"/>
    <property type="match status" value="1"/>
</dbReference>
<dbReference type="SMART" id="SM00829">
    <property type="entry name" value="PKS_ER"/>
    <property type="match status" value="1"/>
</dbReference>
<keyword evidence="2 4" id="KW-0862">Zinc</keyword>
<reference evidence="6" key="1">
    <citation type="submission" date="2019-08" db="EMBL/GenBank/DDBJ databases">
        <title>The improved chromosome-level genome for the pearl oyster Pinctada fucata martensii using PacBio sequencing and Hi-C.</title>
        <authorList>
            <person name="Zheng Z."/>
        </authorList>
    </citation>
    <scope>NUCLEOTIDE SEQUENCE</scope>
    <source>
        <strain evidence="6">ZZ-2019</strain>
        <tissue evidence="6">Adductor muscle</tissue>
    </source>
</reference>
<comment type="caution">
    <text evidence="6">The sequence shown here is derived from an EMBL/GenBank/DDBJ whole genome shotgun (WGS) entry which is preliminary data.</text>
</comment>
<proteinExistence type="inferred from homology"/>
<keyword evidence="1 4" id="KW-0479">Metal-binding</keyword>
<dbReference type="Proteomes" id="UP001186944">
    <property type="component" value="Unassembled WGS sequence"/>
</dbReference>
<accession>A0AA88Y4S4</accession>
<dbReference type="GO" id="GO:0008270">
    <property type="term" value="F:zinc ion binding"/>
    <property type="evidence" value="ECO:0007669"/>
    <property type="project" value="InterPro"/>
</dbReference>
<gene>
    <name evidence="6" type="ORF">FSP39_015125</name>
</gene>
<feature type="domain" description="Enoyl reductase (ER)" evidence="5">
    <location>
        <begin position="15"/>
        <end position="348"/>
    </location>
</feature>
<dbReference type="InterPro" id="IPR050129">
    <property type="entry name" value="Zn_alcohol_dh"/>
</dbReference>
<comment type="cofactor">
    <cofactor evidence="4">
        <name>Zn(2+)</name>
        <dbReference type="ChEBI" id="CHEBI:29105"/>
    </cofactor>
</comment>
<dbReference type="InterPro" id="IPR020843">
    <property type="entry name" value="ER"/>
</dbReference>
<evidence type="ECO:0000313" key="7">
    <source>
        <dbReference type="Proteomes" id="UP001186944"/>
    </source>
</evidence>
<evidence type="ECO:0000256" key="1">
    <source>
        <dbReference type="ARBA" id="ARBA00022723"/>
    </source>
</evidence>
<comment type="similarity">
    <text evidence="4">Belongs to the zinc-containing alcohol dehydrogenase family.</text>
</comment>
<keyword evidence="3" id="KW-0560">Oxidoreductase</keyword>
<dbReference type="PANTHER" id="PTHR43401">
    <property type="entry name" value="L-THREONINE 3-DEHYDROGENASE"/>
    <property type="match status" value="1"/>
</dbReference>
<dbReference type="InterPro" id="IPR013154">
    <property type="entry name" value="ADH-like_N"/>
</dbReference>
<evidence type="ECO:0000256" key="3">
    <source>
        <dbReference type="ARBA" id="ARBA00023002"/>
    </source>
</evidence>
<dbReference type="InterPro" id="IPR011032">
    <property type="entry name" value="GroES-like_sf"/>
</dbReference>